<sequence length="303" mass="34143">MKRWLNNPVLTKEIKLRFRSVKSYIGMSAYLTVLGLLVLGYMAAYMSFEVNHAFQPTQSRDIFMMLCLFQLALLIFVTPGLTAGVISSERERQTLPILLTTDQSSATIIISKMIASLAFLLLFVILSLPLYAIVFLYGGISPSLVFMAFCLFVFTMIVIASIGVWASTIFRKTNVSIVTTYGIAFFITGGFAIITLMLTMFGDTYTVDGSNYPWPLLLASINIPIMLFFMFDPSALQALQEFAGWTISPWWFFVAFYVSLITLLLTIAIRKLRPRVKRKRTLAIEEPSPIITHIITNLARTNE</sequence>
<evidence type="ECO:0000313" key="3">
    <source>
        <dbReference type="Proteomes" id="UP001203665"/>
    </source>
</evidence>
<dbReference type="Proteomes" id="UP001203665">
    <property type="component" value="Unassembled WGS sequence"/>
</dbReference>
<reference evidence="2" key="1">
    <citation type="submission" date="2022-06" db="EMBL/GenBank/DDBJ databases">
        <title>Alkalicoccobacillus porphyridii sp. nov., isolated from a marine red alga, Porphyridium purpureum and reclassification of Shouchella plakortidis and Shouchella gibsonii as Alkalicoccobacillus plakortidis comb. nov. and Alkalicoccobacillus gibsonii comb. nov.</title>
        <authorList>
            <person name="Kim K.H."/>
            <person name="Lee J.K."/>
            <person name="Han D.M."/>
            <person name="Baek J.H."/>
            <person name="Jeon C.O."/>
        </authorList>
    </citation>
    <scope>NUCLEOTIDE SEQUENCE</scope>
    <source>
        <strain evidence="2">DSM 19153</strain>
    </source>
</reference>
<organism evidence="2 3">
    <name type="scientific">Alkalicoccobacillus plakortidis</name>
    <dbReference type="NCBI Taxonomy" id="444060"/>
    <lineage>
        <taxon>Bacteria</taxon>
        <taxon>Bacillati</taxon>
        <taxon>Bacillota</taxon>
        <taxon>Bacilli</taxon>
        <taxon>Bacillales</taxon>
        <taxon>Bacillaceae</taxon>
        <taxon>Alkalicoccobacillus</taxon>
    </lineage>
</organism>
<dbReference type="EMBL" id="JAMQJY010000001">
    <property type="protein sequence ID" value="MCM2674543.1"/>
    <property type="molecule type" value="Genomic_DNA"/>
</dbReference>
<comment type="caution">
    <text evidence="2">The sequence shown here is derived from an EMBL/GenBank/DDBJ whole genome shotgun (WGS) entry which is preliminary data.</text>
</comment>
<feature type="transmembrane region" description="Helical" evidence="1">
    <location>
        <begin position="21"/>
        <end position="42"/>
    </location>
</feature>
<keyword evidence="1" id="KW-0812">Transmembrane</keyword>
<dbReference type="Pfam" id="PF12679">
    <property type="entry name" value="ABC2_membrane_2"/>
    <property type="match status" value="1"/>
</dbReference>
<keyword evidence="3" id="KW-1185">Reference proteome</keyword>
<feature type="transmembrane region" description="Helical" evidence="1">
    <location>
        <begin position="178"/>
        <end position="200"/>
    </location>
</feature>
<dbReference type="RefSeq" id="WP_251604429.1">
    <property type="nucleotide sequence ID" value="NZ_JAMQJY010000001.1"/>
</dbReference>
<evidence type="ECO:0000313" key="2">
    <source>
        <dbReference type="EMBL" id="MCM2674543.1"/>
    </source>
</evidence>
<protein>
    <submittedName>
        <fullName evidence="2">ABC transporter permease</fullName>
    </submittedName>
</protein>
<feature type="transmembrane region" description="Helical" evidence="1">
    <location>
        <begin position="144"/>
        <end position="166"/>
    </location>
</feature>
<feature type="transmembrane region" description="Helical" evidence="1">
    <location>
        <begin position="117"/>
        <end position="137"/>
    </location>
</feature>
<evidence type="ECO:0000256" key="1">
    <source>
        <dbReference type="SAM" id="Phobius"/>
    </source>
</evidence>
<feature type="transmembrane region" description="Helical" evidence="1">
    <location>
        <begin position="250"/>
        <end position="269"/>
    </location>
</feature>
<gene>
    <name evidence="2" type="ORF">NDM98_02805</name>
</gene>
<feature type="transmembrane region" description="Helical" evidence="1">
    <location>
        <begin position="62"/>
        <end position="82"/>
    </location>
</feature>
<keyword evidence="1" id="KW-0472">Membrane</keyword>
<proteinExistence type="predicted"/>
<name>A0ABT0XF67_9BACI</name>
<keyword evidence="1" id="KW-1133">Transmembrane helix</keyword>
<accession>A0ABT0XF67</accession>